<dbReference type="RefSeq" id="XP_068370493.1">
    <property type="nucleotide sequence ID" value="XM_068513581.1"/>
</dbReference>
<dbReference type="SMART" id="SM00799">
    <property type="entry name" value="DENN"/>
    <property type="match status" value="1"/>
</dbReference>
<dbReference type="PROSITE" id="PS50211">
    <property type="entry name" value="DENN"/>
    <property type="match status" value="1"/>
</dbReference>
<dbReference type="PANTHER" id="PTHR15288">
    <property type="entry name" value="DENN DOMAIN-CONTAINING PROTEIN 2"/>
    <property type="match status" value="1"/>
</dbReference>
<proteinExistence type="predicted"/>
<accession>A0A1J4L5Y5</accession>
<dbReference type="InterPro" id="IPR037516">
    <property type="entry name" value="Tripartite_DENN"/>
</dbReference>
<feature type="domain" description="UDENN" evidence="1">
    <location>
        <begin position="57"/>
        <end position="487"/>
    </location>
</feature>
<dbReference type="AlphaFoldDB" id="A0A1J4L5Y5"/>
<name>A0A1J4L5Y5_9EUKA</name>
<dbReference type="OrthoDB" id="10266080at2759"/>
<evidence type="ECO:0000313" key="3">
    <source>
        <dbReference type="Proteomes" id="UP000179807"/>
    </source>
</evidence>
<dbReference type="GeneID" id="94848285"/>
<reference evidence="2" key="1">
    <citation type="submission" date="2016-10" db="EMBL/GenBank/DDBJ databases">
        <authorList>
            <person name="Benchimol M."/>
            <person name="Almeida L.G."/>
            <person name="Vasconcelos A.T."/>
            <person name="Perreira-Neves A."/>
            <person name="Rosa I.A."/>
            <person name="Tasca T."/>
            <person name="Bogo M.R."/>
            <person name="de Souza W."/>
        </authorList>
    </citation>
    <scope>NUCLEOTIDE SEQUENCE [LARGE SCALE GENOMIC DNA]</scope>
    <source>
        <strain evidence="2">K</strain>
    </source>
</reference>
<keyword evidence="3" id="KW-1185">Reference proteome</keyword>
<dbReference type="Pfam" id="PF02141">
    <property type="entry name" value="DENN"/>
    <property type="match status" value="1"/>
</dbReference>
<evidence type="ECO:0000313" key="2">
    <source>
        <dbReference type="EMBL" id="OHT17357.1"/>
    </source>
</evidence>
<dbReference type="Gene3D" id="3.40.50.11500">
    <property type="match status" value="1"/>
</dbReference>
<organism evidence="2 3">
    <name type="scientific">Tritrichomonas foetus</name>
    <dbReference type="NCBI Taxonomy" id="1144522"/>
    <lineage>
        <taxon>Eukaryota</taxon>
        <taxon>Metamonada</taxon>
        <taxon>Parabasalia</taxon>
        <taxon>Tritrichomonadida</taxon>
        <taxon>Tritrichomonadidae</taxon>
        <taxon>Tritrichomonas</taxon>
    </lineage>
</organism>
<evidence type="ECO:0000259" key="1">
    <source>
        <dbReference type="PROSITE" id="PS50211"/>
    </source>
</evidence>
<dbReference type="PANTHER" id="PTHR15288:SF0">
    <property type="entry name" value="UDENN DOMAIN-CONTAINING PROTEIN"/>
    <property type="match status" value="1"/>
</dbReference>
<dbReference type="VEuPathDB" id="TrichDB:TRFO_41100"/>
<dbReference type="EMBL" id="MLAK01000012">
    <property type="protein sequence ID" value="OHT17357.1"/>
    <property type="molecule type" value="Genomic_DNA"/>
</dbReference>
<sequence length="497" mass="58320">MMNSRHQTDGIKPYSSIALRNRFRMRLQKKGSQLGADDATKLIRSNSEKFQYLVNAFYIYGEYPWEKSNESRLLFSYPETDFSAGILAPFCLPDGVNRQISTCDLQSTVYDQGQIANSQFFTLYFPENKDAPYLFCLRYRANPLTVPSICHNLTLCELLEKTNIRGMPYCDQCIAVKSKLPYHEFFEKFMKWFLKCEMVARMMVSNELDNFLSANIISENEFWPEQHREDLFNQLMSFLYLPVPQINESICIDQSPYPVFNWTIPNTLKSYYPIAIRCIFDLVKNLDIKKFWQLFSALLLERSILIYHPNQSVVCNVILALHYLIKPLRWVFSSISQLPPSLTDILNAPNPFIIGTILDVQYIEKEWVYVDLQQKNIITGDEILIHPKKDRFCNQFYRSYNEINNSESPTLIDILESCNGIVNEMVGMLYSSIITDFSDPFNVQSKFFEEIYLQHFPTNERHYMEVFSSSQMVMMFTEQLCRRKSDEMKQAGSYHNQ</sequence>
<dbReference type="InterPro" id="IPR043153">
    <property type="entry name" value="DENN_C"/>
</dbReference>
<gene>
    <name evidence="2" type="ORF">TRFO_41100</name>
</gene>
<protein>
    <recommendedName>
        <fullName evidence="1">UDENN domain-containing protein</fullName>
    </recommendedName>
</protein>
<dbReference type="InterPro" id="IPR001194">
    <property type="entry name" value="cDENN_dom"/>
</dbReference>
<dbReference type="Proteomes" id="UP000179807">
    <property type="component" value="Unassembled WGS sequence"/>
</dbReference>
<dbReference type="InterPro" id="IPR051942">
    <property type="entry name" value="DENN_domain_containing_2"/>
</dbReference>
<comment type="caution">
    <text evidence="2">The sequence shown here is derived from an EMBL/GenBank/DDBJ whole genome shotgun (WGS) entry which is preliminary data.</text>
</comment>